<gene>
    <name evidence="5" type="ORF">EK386_02245</name>
</gene>
<dbReference type="InterPro" id="IPR038713">
    <property type="entry name" value="Terminase_Gp1_N_sf"/>
</dbReference>
<proteinExistence type="predicted"/>
<evidence type="ECO:0000259" key="4">
    <source>
        <dbReference type="Pfam" id="PF10668"/>
    </source>
</evidence>
<evidence type="ECO:0000313" key="6">
    <source>
        <dbReference type="Proteomes" id="UP000287910"/>
    </source>
</evidence>
<name>A0A432LI51_9BACI</name>
<feature type="domain" description="PBSX phage terminase small subunit-like N-terminal" evidence="4">
    <location>
        <begin position="1"/>
        <end position="64"/>
    </location>
</feature>
<reference evidence="5 6" key="1">
    <citation type="submission" date="2018-12" db="EMBL/GenBank/DDBJ databases">
        <title>Lysinibacillus antri sp. nov., isolated from a cave soil.</title>
        <authorList>
            <person name="Narsing Rao M.P."/>
            <person name="Zhang H."/>
            <person name="Dong Z.-Y."/>
            <person name="Niu X.-K."/>
            <person name="Zhang K."/>
            <person name="Fang B.-Z."/>
            <person name="Kang Y.-Q."/>
            <person name="Xiao M."/>
            <person name="Li W.-J."/>
        </authorList>
    </citation>
    <scope>NUCLEOTIDE SEQUENCE [LARGE SCALE GENOMIC DNA]</scope>
    <source>
        <strain evidence="5 6">SYSU K30002</strain>
    </source>
</reference>
<dbReference type="Gene3D" id="1.10.10.1400">
    <property type="entry name" value="Terminase, small subunit, N-terminal DNA-binding domain, HTH motif"/>
    <property type="match status" value="1"/>
</dbReference>
<organism evidence="5 6">
    <name type="scientific">Lysinibacillus antri</name>
    <dbReference type="NCBI Taxonomy" id="2498145"/>
    <lineage>
        <taxon>Bacteria</taxon>
        <taxon>Bacillati</taxon>
        <taxon>Bacillota</taxon>
        <taxon>Bacilli</taxon>
        <taxon>Bacillales</taxon>
        <taxon>Bacillaceae</taxon>
        <taxon>Lysinibacillus</taxon>
    </lineage>
</organism>
<sequence>MARPRDPRRDKAKNIWLKSQGEIKLVDLAEQFEVTSSTIRKWKATDKWDDELKGSAPKSKKSAPNNKTGSSKNIETKKEVVESVEVIELESDEFTDKQRLFISYYVKYWNATKAYKKAYGCAYDTARTEGSKLLANPNIRAEIVRVRDGLTEDALLDERTLIQKWIDILFADITDYVKFGRQEEIEYQEDGQPALDMNGNVKTYSFNYVHLNESDEIDGTLVTEVKQGKDGITVKLADKMKALEYLSKHKDLLNERELKQLQTEQAKLNIDRTKAEIESLSEGNGEEESVEIVIRRKEARD</sequence>
<keyword evidence="2" id="KW-0231">Viral genome packaging</keyword>
<dbReference type="Pfam" id="PF10668">
    <property type="entry name" value="Phage_terminase"/>
    <property type="match status" value="1"/>
</dbReference>
<dbReference type="AlphaFoldDB" id="A0A432LI51"/>
<dbReference type="Proteomes" id="UP000287910">
    <property type="component" value="Unassembled WGS sequence"/>
</dbReference>
<feature type="region of interest" description="Disordered" evidence="3">
    <location>
        <begin position="50"/>
        <end position="74"/>
    </location>
</feature>
<evidence type="ECO:0000313" key="5">
    <source>
        <dbReference type="EMBL" id="RUL56474.1"/>
    </source>
</evidence>
<accession>A0A432LI51</accession>
<dbReference type="InterPro" id="IPR005335">
    <property type="entry name" value="Terminase_ssu"/>
</dbReference>
<protein>
    <recommendedName>
        <fullName evidence="4">PBSX phage terminase small subunit-like N-terminal domain-containing protein</fullName>
    </recommendedName>
</protein>
<evidence type="ECO:0000256" key="3">
    <source>
        <dbReference type="SAM" id="MobiDB-lite"/>
    </source>
</evidence>
<dbReference type="GO" id="GO:0051276">
    <property type="term" value="P:chromosome organization"/>
    <property type="evidence" value="ECO:0007669"/>
    <property type="project" value="InterPro"/>
</dbReference>
<evidence type="ECO:0000256" key="1">
    <source>
        <dbReference type="ARBA" id="ARBA00022612"/>
    </source>
</evidence>
<dbReference type="InterPro" id="IPR052404">
    <property type="entry name" value="SPP1-like_terminase"/>
</dbReference>
<dbReference type="RefSeq" id="WP_126657391.1">
    <property type="nucleotide sequence ID" value="NZ_RYYR01000002.1"/>
</dbReference>
<comment type="caution">
    <text evidence="5">The sequence shown here is derived from an EMBL/GenBank/DDBJ whole genome shotgun (WGS) entry which is preliminary data.</text>
</comment>
<dbReference type="PANTHER" id="PTHR41328:SF3">
    <property type="entry name" value="PBSX PHAGE TERMINASE SMALL SUBUNIT"/>
    <property type="match status" value="1"/>
</dbReference>
<keyword evidence="6" id="KW-1185">Reference proteome</keyword>
<evidence type="ECO:0000256" key="2">
    <source>
        <dbReference type="ARBA" id="ARBA00023219"/>
    </source>
</evidence>
<dbReference type="InterPro" id="IPR018925">
    <property type="entry name" value="XtmA-like_N"/>
</dbReference>
<keyword evidence="1" id="KW-1188">Viral release from host cell</keyword>
<dbReference type="EMBL" id="RYYR01000002">
    <property type="protein sequence ID" value="RUL56474.1"/>
    <property type="molecule type" value="Genomic_DNA"/>
</dbReference>
<dbReference type="PANTHER" id="PTHR41328">
    <property type="entry name" value="TERMINASE SMALL SUBUNIT-RELATED"/>
    <property type="match status" value="1"/>
</dbReference>
<dbReference type="Pfam" id="PF03592">
    <property type="entry name" value="Terminase_2"/>
    <property type="match status" value="1"/>
</dbReference>